<keyword evidence="3" id="KW-0813">Transport</keyword>
<dbReference type="InterPro" id="IPR036771">
    <property type="entry name" value="ATPsynth_dsu/esu_N"/>
</dbReference>
<feature type="domain" description="ATP synthase F1 complex delta/epsilon subunit N-terminal" evidence="10">
    <location>
        <begin position="42"/>
        <end position="112"/>
    </location>
</feature>
<evidence type="ECO:0000256" key="2">
    <source>
        <dbReference type="ARBA" id="ARBA00005712"/>
    </source>
</evidence>
<protein>
    <submittedName>
        <fullName evidence="11">ATP synthase F1 delta</fullName>
    </submittedName>
</protein>
<dbReference type="SUPFAM" id="SSF51344">
    <property type="entry name" value="Epsilon subunit of F1F0-ATP synthase N-terminal domain"/>
    <property type="match status" value="1"/>
</dbReference>
<evidence type="ECO:0000256" key="9">
    <source>
        <dbReference type="ARBA" id="ARBA00023136"/>
    </source>
</evidence>
<keyword evidence="7" id="KW-0406">Ion transport</keyword>
<evidence type="ECO:0000256" key="3">
    <source>
        <dbReference type="ARBA" id="ARBA00022448"/>
    </source>
</evidence>
<dbReference type="Pfam" id="PF02823">
    <property type="entry name" value="ATP-synt_DE_N"/>
    <property type="match status" value="1"/>
</dbReference>
<dbReference type="EMBL" id="LODT01000006">
    <property type="protein sequence ID" value="KYR01588.1"/>
    <property type="molecule type" value="Genomic_DNA"/>
</dbReference>
<sequence length="174" mass="19206">MFALRNLLTKSLRVNNSNSQQLIGKRFYASENNAVNADDLLTFSFMVPHQTIYKDKKVQLITLPGAKGVFGVAKNHIAKISELKPGVIQINHQNGDAEKYFISGGFAFINPDSSCYINAVEAFPVDQLDATEVKNGLAKYTQLYNETTDPQPKAVAQIGLETYQQMAYALGVTL</sequence>
<keyword evidence="4" id="KW-0375">Hydrogen ion transport</keyword>
<dbReference type="CDD" id="cd12152">
    <property type="entry name" value="F1-ATPase_delta"/>
    <property type="match status" value="1"/>
</dbReference>
<dbReference type="HAMAP" id="MF_00530">
    <property type="entry name" value="ATP_synth_epsil_bac"/>
    <property type="match status" value="1"/>
</dbReference>
<dbReference type="Gene3D" id="2.60.15.10">
    <property type="entry name" value="F0F1 ATP synthase delta/epsilon subunit, N-terminal"/>
    <property type="match status" value="1"/>
</dbReference>
<organism evidence="11 12">
    <name type="scientific">Tieghemostelium lacteum</name>
    <name type="common">Slime mold</name>
    <name type="synonym">Dictyostelium lacteum</name>
    <dbReference type="NCBI Taxonomy" id="361077"/>
    <lineage>
        <taxon>Eukaryota</taxon>
        <taxon>Amoebozoa</taxon>
        <taxon>Evosea</taxon>
        <taxon>Eumycetozoa</taxon>
        <taxon>Dictyostelia</taxon>
        <taxon>Dictyosteliales</taxon>
        <taxon>Raperosteliaceae</taxon>
        <taxon>Tieghemostelium</taxon>
    </lineage>
</organism>
<dbReference type="STRING" id="361077.A0A152A5T8"/>
<keyword evidence="12" id="KW-1185">Reference proteome</keyword>
<keyword evidence="5" id="KW-0999">Mitochondrion inner membrane</keyword>
<dbReference type="Proteomes" id="UP000076078">
    <property type="component" value="Unassembled WGS sequence"/>
</dbReference>
<dbReference type="InterPro" id="IPR020546">
    <property type="entry name" value="ATP_synth_F1_dsu/esu_N"/>
</dbReference>
<comment type="caution">
    <text evidence="11">The sequence shown here is derived from an EMBL/GenBank/DDBJ whole genome shotgun (WGS) entry which is preliminary data.</text>
</comment>
<dbReference type="InParanoid" id="A0A152A5T8"/>
<name>A0A152A5T8_TIELA</name>
<dbReference type="GO" id="GO:0045259">
    <property type="term" value="C:proton-transporting ATP synthase complex"/>
    <property type="evidence" value="ECO:0007669"/>
    <property type="project" value="InterPro"/>
</dbReference>
<evidence type="ECO:0000256" key="8">
    <source>
        <dbReference type="ARBA" id="ARBA00023128"/>
    </source>
</evidence>
<dbReference type="InterPro" id="IPR001469">
    <property type="entry name" value="ATP_synth_F1_dsu/esu"/>
</dbReference>
<dbReference type="OrthoDB" id="270171at2759"/>
<dbReference type="FunCoup" id="A0A152A5T8">
    <property type="interactions" value="467"/>
</dbReference>
<evidence type="ECO:0000256" key="6">
    <source>
        <dbReference type="ARBA" id="ARBA00022946"/>
    </source>
</evidence>
<evidence type="ECO:0000256" key="4">
    <source>
        <dbReference type="ARBA" id="ARBA00022781"/>
    </source>
</evidence>
<evidence type="ECO:0000256" key="5">
    <source>
        <dbReference type="ARBA" id="ARBA00022792"/>
    </source>
</evidence>
<evidence type="ECO:0000256" key="7">
    <source>
        <dbReference type="ARBA" id="ARBA00023065"/>
    </source>
</evidence>
<proteinExistence type="inferred from homology"/>
<comment type="similarity">
    <text evidence="2">Belongs to the ATPase epsilon chain family.</text>
</comment>
<evidence type="ECO:0000256" key="1">
    <source>
        <dbReference type="ARBA" id="ARBA00004273"/>
    </source>
</evidence>
<keyword evidence="8" id="KW-0496">Mitochondrion</keyword>
<evidence type="ECO:0000313" key="11">
    <source>
        <dbReference type="EMBL" id="KYR01588.1"/>
    </source>
</evidence>
<evidence type="ECO:0000313" key="12">
    <source>
        <dbReference type="Proteomes" id="UP000076078"/>
    </source>
</evidence>
<keyword evidence="6" id="KW-0809">Transit peptide</keyword>
<evidence type="ECO:0000259" key="10">
    <source>
        <dbReference type="Pfam" id="PF02823"/>
    </source>
</evidence>
<accession>A0A152A5T8</accession>
<dbReference type="OMA" id="PHQTIYR"/>
<comment type="subcellular location">
    <subcellularLocation>
        <location evidence="1">Mitochondrion inner membrane</location>
    </subcellularLocation>
</comment>
<dbReference type="GO" id="GO:0005743">
    <property type="term" value="C:mitochondrial inner membrane"/>
    <property type="evidence" value="ECO:0007669"/>
    <property type="project" value="UniProtKB-SubCell"/>
</dbReference>
<keyword evidence="9" id="KW-0472">Membrane</keyword>
<reference evidence="11 12" key="1">
    <citation type="submission" date="2015-12" db="EMBL/GenBank/DDBJ databases">
        <title>Dictyostelia acquired genes for synthesis and detection of signals that induce cell-type specialization by lateral gene transfer from prokaryotes.</title>
        <authorList>
            <person name="Gloeckner G."/>
            <person name="Schaap P."/>
        </authorList>
    </citation>
    <scope>NUCLEOTIDE SEQUENCE [LARGE SCALE GENOMIC DNA]</scope>
    <source>
        <strain evidence="11 12">TK</strain>
    </source>
</reference>
<dbReference type="PANTHER" id="PTHR13822:SF7">
    <property type="entry name" value="ATP SYNTHASE SUBUNIT DELTA, MITOCHONDRIAL"/>
    <property type="match status" value="1"/>
</dbReference>
<dbReference type="GO" id="GO:0046933">
    <property type="term" value="F:proton-transporting ATP synthase activity, rotational mechanism"/>
    <property type="evidence" value="ECO:0007669"/>
    <property type="project" value="InterPro"/>
</dbReference>
<dbReference type="AlphaFoldDB" id="A0A152A5T8"/>
<dbReference type="PANTHER" id="PTHR13822">
    <property type="entry name" value="ATP SYNTHASE DELTA/EPSILON CHAIN"/>
    <property type="match status" value="1"/>
</dbReference>
<gene>
    <name evidence="11" type="ORF">DLAC_01589</name>
</gene>